<organism evidence="1 2">
    <name type="scientific">Membranihabitans marinus</name>
    <dbReference type="NCBI Taxonomy" id="1227546"/>
    <lineage>
        <taxon>Bacteria</taxon>
        <taxon>Pseudomonadati</taxon>
        <taxon>Bacteroidota</taxon>
        <taxon>Saprospiria</taxon>
        <taxon>Saprospirales</taxon>
        <taxon>Saprospiraceae</taxon>
        <taxon>Membranihabitans</taxon>
    </lineage>
</organism>
<reference evidence="1" key="1">
    <citation type="submission" date="2021-06" db="EMBL/GenBank/DDBJ databases">
        <title>44 bacteria genomes isolated from Dapeng, Shenzhen.</title>
        <authorList>
            <person name="Zheng W."/>
            <person name="Yu S."/>
            <person name="Huang Y."/>
        </authorList>
    </citation>
    <scope>NUCLEOTIDE SEQUENCE</scope>
    <source>
        <strain evidence="1">DP5N28-2</strain>
    </source>
</reference>
<sequence length="161" mass="18183">MKQIVAHQTGDRLIFFILILFLTIRGQGVAQGHPSEAGKTMVDSIDYHPGFYHWDENTVITLTNIAGSYIHDAQRILDHANTNFSSNPESLITIEIGAIKADQFLYEIEISPGTIRVLAPSKSEMNTALQVLRQMKLVAIRDSPDYELIYLKCGVYRKKNF</sequence>
<evidence type="ECO:0000313" key="2">
    <source>
        <dbReference type="Proteomes" id="UP000753961"/>
    </source>
</evidence>
<dbReference type="EMBL" id="JAHVHU010000006">
    <property type="protein sequence ID" value="MBY5957908.1"/>
    <property type="molecule type" value="Genomic_DNA"/>
</dbReference>
<evidence type="ECO:0000313" key="1">
    <source>
        <dbReference type="EMBL" id="MBY5957908.1"/>
    </source>
</evidence>
<proteinExistence type="predicted"/>
<name>A0A953HNN3_9BACT</name>
<comment type="caution">
    <text evidence="1">The sequence shown here is derived from an EMBL/GenBank/DDBJ whole genome shotgun (WGS) entry which is preliminary data.</text>
</comment>
<dbReference type="AlphaFoldDB" id="A0A953HNN3"/>
<accession>A0A953HNN3</accession>
<dbReference type="Proteomes" id="UP000753961">
    <property type="component" value="Unassembled WGS sequence"/>
</dbReference>
<keyword evidence="2" id="KW-1185">Reference proteome</keyword>
<protein>
    <submittedName>
        <fullName evidence="1">Uncharacterized protein</fullName>
    </submittedName>
</protein>
<dbReference type="RefSeq" id="WP_222579428.1">
    <property type="nucleotide sequence ID" value="NZ_JAHVHU010000006.1"/>
</dbReference>
<gene>
    <name evidence="1" type="ORF">KUV50_07195</name>
</gene>